<dbReference type="EMBL" id="CP056775">
    <property type="protein sequence ID" value="QRR01072.1"/>
    <property type="molecule type" value="Genomic_DNA"/>
</dbReference>
<sequence>MKNKLLLLVFLSQVMFHSVHAQSDSTFRIFQSGMGFYAEFGLLSNNPAIRHELEKLAVKPFTSFMGSLVLARRMESQRWYSEGRIILMNGTNYTKDRDERKAYLNGIGIGTDGSPKFVNTARWNVMLPIGVDFMLYRLNIRSNGTATLGQLVGNPAAFQAVKLFTANINVHAGAGVDYKMNVLPKYNEKVYLSAKATYHQPILGRRKWKSENVTVSDLPGLKVNQIYLQIGLVFFPKPGLKKKMMMH</sequence>
<evidence type="ECO:0000313" key="3">
    <source>
        <dbReference type="Proteomes" id="UP000612680"/>
    </source>
</evidence>
<feature type="signal peptide" evidence="1">
    <location>
        <begin position="1"/>
        <end position="21"/>
    </location>
</feature>
<organism evidence="2 3">
    <name type="scientific">Dyadobacter sandarakinus</name>
    <dbReference type="NCBI Taxonomy" id="2747268"/>
    <lineage>
        <taxon>Bacteria</taxon>
        <taxon>Pseudomonadati</taxon>
        <taxon>Bacteroidota</taxon>
        <taxon>Cytophagia</taxon>
        <taxon>Cytophagales</taxon>
        <taxon>Spirosomataceae</taxon>
        <taxon>Dyadobacter</taxon>
    </lineage>
</organism>
<proteinExistence type="predicted"/>
<evidence type="ECO:0000256" key="1">
    <source>
        <dbReference type="SAM" id="SignalP"/>
    </source>
</evidence>
<evidence type="ECO:0008006" key="4">
    <source>
        <dbReference type="Google" id="ProtNLM"/>
    </source>
</evidence>
<accession>A0ABX7I6A6</accession>
<reference evidence="2 3" key="1">
    <citation type="submission" date="2020-06" db="EMBL/GenBank/DDBJ databases">
        <title>Dyadobacter sandarakinus sp. nov., isolated from the soil of the Arctic Yellow River Station.</title>
        <authorList>
            <person name="Zhang Y."/>
            <person name="Peng F."/>
        </authorList>
    </citation>
    <scope>NUCLEOTIDE SEQUENCE [LARGE SCALE GENOMIC DNA]</scope>
    <source>
        <strain evidence="2 3">Q3-56</strain>
    </source>
</reference>
<name>A0ABX7I6A6_9BACT</name>
<keyword evidence="1" id="KW-0732">Signal</keyword>
<keyword evidence="3" id="KW-1185">Reference proteome</keyword>
<protein>
    <recommendedName>
        <fullName evidence="4">Outer membrane protein beta-barrel domain-containing protein</fullName>
    </recommendedName>
</protein>
<evidence type="ECO:0000313" key="2">
    <source>
        <dbReference type="EMBL" id="QRR01072.1"/>
    </source>
</evidence>
<dbReference type="Proteomes" id="UP000612680">
    <property type="component" value="Chromosome"/>
</dbReference>
<dbReference type="RefSeq" id="WP_204663016.1">
    <property type="nucleotide sequence ID" value="NZ_CP056775.1"/>
</dbReference>
<gene>
    <name evidence="2" type="ORF">HWI92_09230</name>
</gene>
<feature type="chain" id="PRO_5045068986" description="Outer membrane protein beta-barrel domain-containing protein" evidence="1">
    <location>
        <begin position="22"/>
        <end position="247"/>
    </location>
</feature>